<dbReference type="GO" id="GO:0047372">
    <property type="term" value="F:monoacylglycerol lipase activity"/>
    <property type="evidence" value="ECO:0007669"/>
    <property type="project" value="TreeGrafter"/>
</dbReference>
<dbReference type="Pfam" id="PF01734">
    <property type="entry name" value="Patatin"/>
    <property type="match status" value="1"/>
</dbReference>
<feature type="short sequence motif" description="DGA/G" evidence="3">
    <location>
        <begin position="198"/>
        <end position="200"/>
    </location>
</feature>
<dbReference type="PROSITE" id="PS51635">
    <property type="entry name" value="PNPLA"/>
    <property type="match status" value="1"/>
</dbReference>
<dbReference type="Proteomes" id="UP000198807">
    <property type="component" value="Unassembled WGS sequence"/>
</dbReference>
<dbReference type="PANTHER" id="PTHR32176:SF92">
    <property type="entry name" value="XYLOSE ISOMERASE"/>
    <property type="match status" value="1"/>
</dbReference>
<reference evidence="6" key="1">
    <citation type="submission" date="2016-10" db="EMBL/GenBank/DDBJ databases">
        <authorList>
            <person name="Varghese N."/>
            <person name="Submissions S."/>
        </authorList>
    </citation>
    <scope>NUCLEOTIDE SEQUENCE [LARGE SCALE GENOMIC DNA]</scope>
    <source>
        <strain evidence="6">CGMCC 1.9150</strain>
    </source>
</reference>
<evidence type="ECO:0000256" key="2">
    <source>
        <dbReference type="ARBA" id="ARBA00023098"/>
    </source>
</evidence>
<name>A0A1H7UEF5_9GAMM</name>
<dbReference type="AlphaFoldDB" id="A0A1H7UEF5"/>
<dbReference type="STRING" id="650850.SAMN04488129_12029"/>
<feature type="short sequence motif" description="GXSXG" evidence="3">
    <location>
        <begin position="49"/>
        <end position="53"/>
    </location>
</feature>
<sequence>MAPFRVLCLDGGGMRGIYQAAYLNHFASHVSGVDQPPVDIGRCFDLIAGTSTGGIVACALAAGRPLKDVEALYAEHGSQIFPYQRLRTWPFIGGIIRALGCGTRHGENALREALQETLGETTFLNIQEKRGIRLAIPAIDMARHAAVVFKTRHLERLNGRDDQRTLVDACMATSAAPILRALAELQEPGSGARVVYTDGGLWANNPGALGAIEASEILASTGQNERPIHLFMLGSLPAQGGEEISDAQRYRGAIGWKGGLRAIETSLNAQAVGYDYISNKITTVRGPDNFAYRLPAQCPSEQLLAYLKNMDDARPVVLNALRRQAISDVDFAWAKSNEPGSKLEAFRAALSEGYAVQRGEEMK</sequence>
<evidence type="ECO:0000313" key="5">
    <source>
        <dbReference type="EMBL" id="SEL95199.1"/>
    </source>
</evidence>
<dbReference type="GO" id="GO:0004620">
    <property type="term" value="F:phospholipase activity"/>
    <property type="evidence" value="ECO:0007669"/>
    <property type="project" value="TreeGrafter"/>
</dbReference>
<evidence type="ECO:0000256" key="3">
    <source>
        <dbReference type="PROSITE-ProRule" id="PRU01161"/>
    </source>
</evidence>
<evidence type="ECO:0000256" key="1">
    <source>
        <dbReference type="ARBA" id="ARBA00010240"/>
    </source>
</evidence>
<dbReference type="PANTHER" id="PTHR32176">
    <property type="entry name" value="XYLOSE ISOMERASE"/>
    <property type="match status" value="1"/>
</dbReference>
<dbReference type="Gene3D" id="3.40.1090.10">
    <property type="entry name" value="Cytosolic phospholipase A2 catalytic domain"/>
    <property type="match status" value="1"/>
</dbReference>
<keyword evidence="6" id="KW-1185">Reference proteome</keyword>
<gene>
    <name evidence="5" type="ORF">SAMN04488129_12029</name>
</gene>
<dbReference type="GO" id="GO:0016042">
    <property type="term" value="P:lipid catabolic process"/>
    <property type="evidence" value="ECO:0007669"/>
    <property type="project" value="UniProtKB-UniRule"/>
</dbReference>
<protein>
    <submittedName>
        <fullName evidence="5">Patatin-like phospholipase/acyl hydrolase</fullName>
    </submittedName>
</protein>
<feature type="domain" description="PNPLA" evidence="4">
    <location>
        <begin position="7"/>
        <end position="211"/>
    </location>
</feature>
<dbReference type="SUPFAM" id="SSF52151">
    <property type="entry name" value="FabD/lysophospholipase-like"/>
    <property type="match status" value="1"/>
</dbReference>
<dbReference type="NCBIfam" id="NF041079">
    <property type="entry name" value="CBASS_lipase"/>
    <property type="match status" value="1"/>
</dbReference>
<dbReference type="CDD" id="cd07199">
    <property type="entry name" value="Pat17_PNPLA8_PNPLA9_like"/>
    <property type="match status" value="1"/>
</dbReference>
<accession>A0A1H7UEF5</accession>
<organism evidence="5 6">
    <name type="scientific">Halomonas daqiaonensis</name>
    <dbReference type="NCBI Taxonomy" id="650850"/>
    <lineage>
        <taxon>Bacteria</taxon>
        <taxon>Pseudomonadati</taxon>
        <taxon>Pseudomonadota</taxon>
        <taxon>Gammaproteobacteria</taxon>
        <taxon>Oceanospirillales</taxon>
        <taxon>Halomonadaceae</taxon>
        <taxon>Halomonas</taxon>
    </lineage>
</organism>
<proteinExistence type="inferred from homology"/>
<feature type="short sequence motif" description="GXGXXG" evidence="3">
    <location>
        <begin position="11"/>
        <end position="16"/>
    </location>
</feature>
<feature type="active site" description="Proton acceptor" evidence="3">
    <location>
        <position position="198"/>
    </location>
</feature>
<dbReference type="InterPro" id="IPR016035">
    <property type="entry name" value="Acyl_Trfase/lysoPLipase"/>
</dbReference>
<evidence type="ECO:0000313" key="6">
    <source>
        <dbReference type="Proteomes" id="UP000198807"/>
    </source>
</evidence>
<keyword evidence="3 5" id="KW-0378">Hydrolase</keyword>
<comment type="similarity">
    <text evidence="1">Belongs to the patatin family.</text>
</comment>
<feature type="active site" description="Nucleophile" evidence="3">
    <location>
        <position position="51"/>
    </location>
</feature>
<keyword evidence="3" id="KW-0442">Lipid degradation</keyword>
<evidence type="ECO:0000259" key="4">
    <source>
        <dbReference type="PROSITE" id="PS51635"/>
    </source>
</evidence>
<dbReference type="InterPro" id="IPR002641">
    <property type="entry name" value="PNPLA_dom"/>
</dbReference>
<keyword evidence="2 3" id="KW-0443">Lipid metabolism</keyword>
<dbReference type="EMBL" id="FOBC01000020">
    <property type="protein sequence ID" value="SEL95199.1"/>
    <property type="molecule type" value="Genomic_DNA"/>
</dbReference>